<evidence type="ECO:0000313" key="2">
    <source>
        <dbReference type="Proteomes" id="UP001054837"/>
    </source>
</evidence>
<evidence type="ECO:0000313" key="1">
    <source>
        <dbReference type="EMBL" id="GIY40946.1"/>
    </source>
</evidence>
<dbReference type="AlphaFoldDB" id="A0AAV4T6L1"/>
<comment type="caution">
    <text evidence="1">The sequence shown here is derived from an EMBL/GenBank/DDBJ whole genome shotgun (WGS) entry which is preliminary data.</text>
</comment>
<dbReference type="EMBL" id="BPLQ01009022">
    <property type="protein sequence ID" value="GIY40946.1"/>
    <property type="molecule type" value="Genomic_DNA"/>
</dbReference>
<name>A0AAV4T6L1_9ARAC</name>
<protein>
    <submittedName>
        <fullName evidence="1">Uncharacterized protein</fullName>
    </submittedName>
</protein>
<organism evidence="1 2">
    <name type="scientific">Caerostris darwini</name>
    <dbReference type="NCBI Taxonomy" id="1538125"/>
    <lineage>
        <taxon>Eukaryota</taxon>
        <taxon>Metazoa</taxon>
        <taxon>Ecdysozoa</taxon>
        <taxon>Arthropoda</taxon>
        <taxon>Chelicerata</taxon>
        <taxon>Arachnida</taxon>
        <taxon>Araneae</taxon>
        <taxon>Araneomorphae</taxon>
        <taxon>Entelegynae</taxon>
        <taxon>Araneoidea</taxon>
        <taxon>Araneidae</taxon>
        <taxon>Caerostris</taxon>
    </lineage>
</organism>
<gene>
    <name evidence="1" type="ORF">CDAR_168201</name>
</gene>
<accession>A0AAV4T6L1</accession>
<dbReference type="Proteomes" id="UP001054837">
    <property type="component" value="Unassembled WGS sequence"/>
</dbReference>
<keyword evidence="2" id="KW-1185">Reference proteome</keyword>
<reference evidence="1 2" key="1">
    <citation type="submission" date="2021-06" db="EMBL/GenBank/DDBJ databases">
        <title>Caerostris darwini draft genome.</title>
        <authorList>
            <person name="Kono N."/>
            <person name="Arakawa K."/>
        </authorList>
    </citation>
    <scope>NUCLEOTIDE SEQUENCE [LARGE SCALE GENOMIC DNA]</scope>
</reference>
<proteinExistence type="predicted"/>
<sequence length="66" mass="7627">MIDWKTKPIRDPLLGDCTQCSEENDDVMMNRGNAGMRGKTPSLMKRFNNMVAVKYHSDLDNRIHET</sequence>